<feature type="region of interest" description="Disordered" evidence="1">
    <location>
        <begin position="1"/>
        <end position="120"/>
    </location>
</feature>
<comment type="caution">
    <text evidence="2">The sequence shown here is derived from an EMBL/GenBank/DDBJ whole genome shotgun (WGS) entry which is preliminary data.</text>
</comment>
<proteinExistence type="predicted"/>
<keyword evidence="3" id="KW-1185">Reference proteome</keyword>
<dbReference type="Proteomes" id="UP001066276">
    <property type="component" value="Chromosome 5"/>
</dbReference>
<name>A0AAV7RAG1_PLEWA</name>
<feature type="compositionally biased region" description="Basic and acidic residues" evidence="1">
    <location>
        <begin position="33"/>
        <end position="59"/>
    </location>
</feature>
<accession>A0AAV7RAG1</accession>
<evidence type="ECO:0000313" key="3">
    <source>
        <dbReference type="Proteomes" id="UP001066276"/>
    </source>
</evidence>
<dbReference type="AlphaFoldDB" id="A0AAV7RAG1"/>
<protein>
    <submittedName>
        <fullName evidence="2">Uncharacterized protein</fullName>
    </submittedName>
</protein>
<evidence type="ECO:0000256" key="1">
    <source>
        <dbReference type="SAM" id="MobiDB-lite"/>
    </source>
</evidence>
<gene>
    <name evidence="2" type="ORF">NDU88_001465</name>
</gene>
<reference evidence="2" key="1">
    <citation type="journal article" date="2022" name="bioRxiv">
        <title>Sequencing and chromosome-scale assembly of the giantPleurodeles waltlgenome.</title>
        <authorList>
            <person name="Brown T."/>
            <person name="Elewa A."/>
            <person name="Iarovenko S."/>
            <person name="Subramanian E."/>
            <person name="Araus A.J."/>
            <person name="Petzold A."/>
            <person name="Susuki M."/>
            <person name="Suzuki K.-i.T."/>
            <person name="Hayashi T."/>
            <person name="Toyoda A."/>
            <person name="Oliveira C."/>
            <person name="Osipova E."/>
            <person name="Leigh N.D."/>
            <person name="Simon A."/>
            <person name="Yun M.H."/>
        </authorList>
    </citation>
    <scope>NUCLEOTIDE SEQUENCE</scope>
    <source>
        <strain evidence="2">20211129_DDA</strain>
        <tissue evidence="2">Liver</tissue>
    </source>
</reference>
<sequence length="148" mass="15917">MFFCACGGPVLRSGTNQADFPGEEGQKKALRTATERSKEEKAERGGRDGESDSGGKSERNSSSNGGSEDSKPRERDGDGEPGDGREENGRGRPGGSLEEESSTGRRSGNQEAAQQTLSTFWEERCRSRCVGQNVLNSGGRRRKPMATE</sequence>
<organism evidence="2 3">
    <name type="scientific">Pleurodeles waltl</name>
    <name type="common">Iberian ribbed newt</name>
    <dbReference type="NCBI Taxonomy" id="8319"/>
    <lineage>
        <taxon>Eukaryota</taxon>
        <taxon>Metazoa</taxon>
        <taxon>Chordata</taxon>
        <taxon>Craniata</taxon>
        <taxon>Vertebrata</taxon>
        <taxon>Euteleostomi</taxon>
        <taxon>Amphibia</taxon>
        <taxon>Batrachia</taxon>
        <taxon>Caudata</taxon>
        <taxon>Salamandroidea</taxon>
        <taxon>Salamandridae</taxon>
        <taxon>Pleurodelinae</taxon>
        <taxon>Pleurodeles</taxon>
    </lineage>
</organism>
<dbReference type="EMBL" id="JANPWB010000009">
    <property type="protein sequence ID" value="KAJ1148637.1"/>
    <property type="molecule type" value="Genomic_DNA"/>
</dbReference>
<feature type="compositionally biased region" description="Polar residues" evidence="1">
    <location>
        <begin position="104"/>
        <end position="119"/>
    </location>
</feature>
<feature type="compositionally biased region" description="Basic and acidic residues" evidence="1">
    <location>
        <begin position="68"/>
        <end position="90"/>
    </location>
</feature>
<evidence type="ECO:0000313" key="2">
    <source>
        <dbReference type="EMBL" id="KAJ1148637.1"/>
    </source>
</evidence>